<dbReference type="SUPFAM" id="SSF82153">
    <property type="entry name" value="FAS1 domain"/>
    <property type="match status" value="1"/>
</dbReference>
<dbReference type="InterPro" id="IPR036378">
    <property type="entry name" value="FAS1_dom_sf"/>
</dbReference>
<dbReference type="RefSeq" id="WP_303300785.1">
    <property type="nucleotide sequence ID" value="NZ_BAABDA010000051.1"/>
</dbReference>
<evidence type="ECO:0000259" key="1">
    <source>
        <dbReference type="PROSITE" id="PS50213"/>
    </source>
</evidence>
<dbReference type="Pfam" id="PF02469">
    <property type="entry name" value="Fasciclin"/>
    <property type="match status" value="1"/>
</dbReference>
<accession>A0ABT8WKI1</accession>
<dbReference type="Proteomes" id="UP001176806">
    <property type="component" value="Unassembled WGS sequence"/>
</dbReference>
<dbReference type="PANTHER" id="PTHR10900">
    <property type="entry name" value="PERIOSTIN-RELATED"/>
    <property type="match status" value="1"/>
</dbReference>
<protein>
    <submittedName>
        <fullName evidence="2">Fasciclin domain-containing protein</fullName>
    </submittedName>
</protein>
<evidence type="ECO:0000313" key="3">
    <source>
        <dbReference type="Proteomes" id="UP001176806"/>
    </source>
</evidence>
<feature type="domain" description="FAS1" evidence="1">
    <location>
        <begin position="43"/>
        <end position="169"/>
    </location>
</feature>
<reference evidence="2" key="1">
    <citation type="submission" date="2023-07" db="EMBL/GenBank/DDBJ databases">
        <title>Two novel species in the genus Flavivirga.</title>
        <authorList>
            <person name="Kwon K."/>
        </authorList>
    </citation>
    <scope>NUCLEOTIDE SEQUENCE</scope>
    <source>
        <strain evidence="2">KACC 14158</strain>
    </source>
</reference>
<organism evidence="2 3">
    <name type="scientific">Flavivirga jejuensis</name>
    <dbReference type="NCBI Taxonomy" id="870487"/>
    <lineage>
        <taxon>Bacteria</taxon>
        <taxon>Pseudomonadati</taxon>
        <taxon>Bacteroidota</taxon>
        <taxon>Flavobacteriia</taxon>
        <taxon>Flavobacteriales</taxon>
        <taxon>Flavobacteriaceae</taxon>
        <taxon>Flavivirga</taxon>
    </lineage>
</organism>
<name>A0ABT8WKI1_9FLAO</name>
<gene>
    <name evidence="2" type="ORF">Q4Q40_05700</name>
</gene>
<dbReference type="SMART" id="SM00554">
    <property type="entry name" value="FAS1"/>
    <property type="match status" value="1"/>
</dbReference>
<sequence>MKNINKKNFIFSRFIIMACIVFTVACEEDASDEHYEQLDSRLENNLLSVLSADQEYSTFVTLLEQTGYSDVLETPQAYTVWAPNNTALAQVPDMVLNDPDLLKQLIGNHISRFTYNSSIGEDPVFVKMLNNKYIEFSNDATRVSFGGIEVIEKDLLAANGILHTVTDVLTVKANIWDHLNENTDQFPVMMDYLSEFNSTVFDEVNSVKIGTNTLGQTVYDSIYSSSNSFFKTIGDLSSEEKRFTFIGLTDNAYADTYNVYKDYYQYPVEDSIKYNVDKVIFSNINFPLVNLEDLNGTKVLNTVDNEVVIDPNTVVEDVSLSNGNLFVVNQLDYNPKDVVYKPIRYEIENAQRREIGSLTDLIILDQYSASASGNFTNIVALLENPAVDESNNYFEIAFSNVLSSSYTIHLKFSAIGASQDTQLKFELSYVDENKNTIVNQIPPTVVSKDEDGIVQIGGTYNFPVYINAENNNDFFVKLKVIVAVSEPELFIYDRVFGIDYAELRPTE</sequence>
<dbReference type="InterPro" id="IPR050904">
    <property type="entry name" value="Adhesion/Biosynth-related"/>
</dbReference>
<dbReference type="PROSITE" id="PS51257">
    <property type="entry name" value="PROKAR_LIPOPROTEIN"/>
    <property type="match status" value="1"/>
</dbReference>
<comment type="caution">
    <text evidence="2">The sequence shown here is derived from an EMBL/GenBank/DDBJ whole genome shotgun (WGS) entry which is preliminary data.</text>
</comment>
<dbReference type="Gene3D" id="2.30.180.10">
    <property type="entry name" value="FAS1 domain"/>
    <property type="match status" value="1"/>
</dbReference>
<dbReference type="PROSITE" id="PS50213">
    <property type="entry name" value="FAS1"/>
    <property type="match status" value="1"/>
</dbReference>
<dbReference type="PANTHER" id="PTHR10900:SF77">
    <property type="entry name" value="FI19380P1"/>
    <property type="match status" value="1"/>
</dbReference>
<dbReference type="EMBL" id="JAUOEL010000002">
    <property type="protein sequence ID" value="MDO5973671.1"/>
    <property type="molecule type" value="Genomic_DNA"/>
</dbReference>
<dbReference type="InterPro" id="IPR000782">
    <property type="entry name" value="FAS1_domain"/>
</dbReference>
<keyword evidence="3" id="KW-1185">Reference proteome</keyword>
<proteinExistence type="predicted"/>
<evidence type="ECO:0000313" key="2">
    <source>
        <dbReference type="EMBL" id="MDO5973671.1"/>
    </source>
</evidence>